<dbReference type="Proteomes" id="UP000030699">
    <property type="component" value="Unassembled WGS sequence"/>
</dbReference>
<proteinExistence type="predicted"/>
<reference evidence="1 2" key="2">
    <citation type="submission" date="2013-02" db="EMBL/GenBank/DDBJ databases">
        <title>The Genome Sequence of Plasmodium falciparum MaliPS096_E11.</title>
        <authorList>
            <consortium name="The Broad Institute Genome Sequencing Platform"/>
            <consortium name="The Broad Institute Genome Sequencing Center for Infectious Disease"/>
            <person name="Neafsey D."/>
            <person name="Cheeseman I."/>
            <person name="Volkman S."/>
            <person name="Adams J."/>
            <person name="Walker B."/>
            <person name="Young S.K."/>
            <person name="Zeng Q."/>
            <person name="Gargeya S."/>
            <person name="Fitzgerald M."/>
            <person name="Haas B."/>
            <person name="Abouelleil A."/>
            <person name="Alvarado L."/>
            <person name="Arachchi H.M."/>
            <person name="Berlin A.M."/>
            <person name="Chapman S.B."/>
            <person name="Dewar J."/>
            <person name="Goldberg J."/>
            <person name="Griggs A."/>
            <person name="Gujja S."/>
            <person name="Hansen M."/>
            <person name="Howarth C."/>
            <person name="Imamovic A."/>
            <person name="Larimer J."/>
            <person name="McCowan C."/>
            <person name="Murphy C."/>
            <person name="Neiman D."/>
            <person name="Pearson M."/>
            <person name="Priest M."/>
            <person name="Roberts A."/>
            <person name="Saif S."/>
            <person name="Shea T."/>
            <person name="Sisk P."/>
            <person name="Sykes S."/>
            <person name="Wortman J."/>
            <person name="Nusbaum C."/>
            <person name="Birren B."/>
        </authorList>
    </citation>
    <scope>NUCLEOTIDE SEQUENCE [LARGE SCALE GENOMIC DNA]</scope>
    <source>
        <strain evidence="1 2">MaliPS096_E11</strain>
    </source>
</reference>
<dbReference type="EMBL" id="KI925480">
    <property type="protein sequence ID" value="ETW51653.1"/>
    <property type="molecule type" value="Genomic_DNA"/>
</dbReference>
<sequence>MLDVVVSKHIFKKKKKAKINKIEPLKIHLDIFGIVEAIFSEDMFKDFHYDSRNDNVWRQRSKCESNRIFLIIKKGIIH</sequence>
<dbReference type="AlphaFoldDB" id="A0A024WXF7"/>
<gene>
    <name evidence="1" type="ORF">PFMALIP_00233</name>
</gene>
<protein>
    <submittedName>
        <fullName evidence="1">Uncharacterized protein</fullName>
    </submittedName>
</protein>
<accession>A0A024WXF7</accession>
<evidence type="ECO:0000313" key="1">
    <source>
        <dbReference type="EMBL" id="ETW51653.1"/>
    </source>
</evidence>
<organism evidence="1 2">
    <name type="scientific">Plasmodium falciparum MaliPS096_E11</name>
    <dbReference type="NCBI Taxonomy" id="1036727"/>
    <lineage>
        <taxon>Eukaryota</taxon>
        <taxon>Sar</taxon>
        <taxon>Alveolata</taxon>
        <taxon>Apicomplexa</taxon>
        <taxon>Aconoidasida</taxon>
        <taxon>Haemosporida</taxon>
        <taxon>Plasmodiidae</taxon>
        <taxon>Plasmodium</taxon>
        <taxon>Plasmodium (Laverania)</taxon>
    </lineage>
</organism>
<evidence type="ECO:0000313" key="2">
    <source>
        <dbReference type="Proteomes" id="UP000030699"/>
    </source>
</evidence>
<name>A0A024WXF7_PLAFA</name>
<reference evidence="1 2" key="1">
    <citation type="submission" date="2013-02" db="EMBL/GenBank/DDBJ databases">
        <title>The Genome Annotation of Plasmodium falciparum MaliPS096_E11.</title>
        <authorList>
            <consortium name="The Broad Institute Genome Sequencing Platform"/>
            <consortium name="The Broad Institute Genome Sequencing Center for Infectious Disease"/>
            <person name="Neafsey D."/>
            <person name="Hoffman S."/>
            <person name="Volkman S."/>
            <person name="Rosenthal P."/>
            <person name="Walker B."/>
            <person name="Young S.K."/>
            <person name="Zeng Q."/>
            <person name="Gargeya S."/>
            <person name="Fitzgerald M."/>
            <person name="Haas B."/>
            <person name="Abouelleil A."/>
            <person name="Allen A.W."/>
            <person name="Alvarado L."/>
            <person name="Arachchi H.M."/>
            <person name="Berlin A.M."/>
            <person name="Chapman S.B."/>
            <person name="Gainer-Dewar J."/>
            <person name="Goldberg J."/>
            <person name="Griggs A."/>
            <person name="Gujja S."/>
            <person name="Hansen M."/>
            <person name="Howarth C."/>
            <person name="Imamovic A."/>
            <person name="Ireland A."/>
            <person name="Larimer J."/>
            <person name="McCowan C."/>
            <person name="Murphy C."/>
            <person name="Pearson M."/>
            <person name="Poon T.W."/>
            <person name="Priest M."/>
            <person name="Roberts A."/>
            <person name="Saif S."/>
            <person name="Shea T."/>
            <person name="Sisk P."/>
            <person name="Sykes S."/>
            <person name="Wortman J."/>
            <person name="Nusbaum C."/>
            <person name="Birren B."/>
        </authorList>
    </citation>
    <scope>NUCLEOTIDE SEQUENCE [LARGE SCALE GENOMIC DNA]</scope>
    <source>
        <strain evidence="1 2">MaliPS096_E11</strain>
    </source>
</reference>